<evidence type="ECO:0000313" key="1">
    <source>
        <dbReference type="EMBL" id="MQT05385.1"/>
    </source>
</evidence>
<comment type="caution">
    <text evidence="1">The sequence shown here is derived from an EMBL/GenBank/DDBJ whole genome shotgun (WGS) entry which is preliminary data.</text>
</comment>
<sequence>MRHSIAVTAYHPDKTVCPPDHTYTTGNRPLTAGCTGRSQFVASCDCAWTGTPSATKGYAAEMGRRHRTAAR</sequence>
<reference evidence="1 2" key="1">
    <citation type="submission" date="2019-05" db="EMBL/GenBank/DDBJ databases">
        <title>Comparative genomics and metabolomics analyses of clavulanic acid producing Streptomyces species provides insight into specialized metabolism and evolution of beta-lactam biosynthetic gene clusters.</title>
        <authorList>
            <person name="Moore M.A."/>
            <person name="Cruz-Morales P."/>
            <person name="Barona Gomez F."/>
            <person name="Kapil T."/>
        </authorList>
    </citation>
    <scope>NUCLEOTIDE SEQUENCE [LARGE SCALE GENOMIC DNA]</scope>
    <source>
        <strain evidence="1 2">NRRL 5741</strain>
    </source>
</reference>
<dbReference type="AlphaFoldDB" id="A0A646KT19"/>
<dbReference type="Proteomes" id="UP000419138">
    <property type="component" value="Unassembled WGS sequence"/>
</dbReference>
<dbReference type="RefSeq" id="WP_323393673.1">
    <property type="nucleotide sequence ID" value="NZ_JBEPDZ010000086.1"/>
</dbReference>
<name>A0A646KT19_STRJU</name>
<keyword evidence="2" id="KW-1185">Reference proteome</keyword>
<dbReference type="EMBL" id="VCLA01000201">
    <property type="protein sequence ID" value="MQT05385.1"/>
    <property type="molecule type" value="Genomic_DNA"/>
</dbReference>
<organism evidence="1 2">
    <name type="scientific">Streptomyces jumonjinensis</name>
    <dbReference type="NCBI Taxonomy" id="1945"/>
    <lineage>
        <taxon>Bacteria</taxon>
        <taxon>Bacillati</taxon>
        <taxon>Actinomycetota</taxon>
        <taxon>Actinomycetes</taxon>
        <taxon>Kitasatosporales</taxon>
        <taxon>Streptomycetaceae</taxon>
        <taxon>Streptomyces</taxon>
    </lineage>
</organism>
<protein>
    <submittedName>
        <fullName evidence="1">Uncharacterized protein</fullName>
    </submittedName>
</protein>
<accession>A0A646KT19</accession>
<gene>
    <name evidence="1" type="ORF">FF041_36415</name>
</gene>
<evidence type="ECO:0000313" key="2">
    <source>
        <dbReference type="Proteomes" id="UP000419138"/>
    </source>
</evidence>
<proteinExistence type="predicted"/>